<sequence>MPQLSERAAVLSDLDSMIRTIATCNPCASHAMKQEIDVLLRLRYMILCSRYLYARESIPRSLEQLSILPFMAVSDFVQEVRVCQTTFAYIVQLIELSHLFQPTSNRAQRPVWVQLACALHRLGHNGTGSSAGMVSRAKGIGIGTVHLYTHRIIRALLSLTTSEINWPNRNERSQLADYNAVRYGFRDCILSTDGTHVVLYRKPALHGEVYYSRKKEYSMNVLLTFDYKRQIRHVIAGWPGSVHDSTIWGTSSPALRPDEYFSSNQYQAGDSGFPLGMRMLTPYRLPYSSASGNDAFNTGHASLRVVCEHGNGILKGRWSSLSCLPVFIRRPSDVKTVCNWILACCILHNVVNRLRNGEDTVPLFVEEVRPNTECKSDVVDGCLIWRENIKSELLKYLGLDE</sequence>
<reference evidence="9 10" key="1">
    <citation type="submission" date="2019-06" db="EMBL/GenBank/DDBJ databases">
        <title>Genomics analysis of Aphanomyces spp. identifies a new class of oomycete effector associated with host adaptation.</title>
        <authorList>
            <person name="Gaulin E."/>
        </authorList>
    </citation>
    <scope>NUCLEOTIDE SEQUENCE [LARGE SCALE GENOMIC DNA]</scope>
    <source>
        <strain evidence="9 10">E</strain>
    </source>
</reference>
<dbReference type="PANTHER" id="PTHR22930:SF85">
    <property type="entry name" value="GH03217P-RELATED"/>
    <property type="match status" value="1"/>
</dbReference>
<evidence type="ECO:0000256" key="1">
    <source>
        <dbReference type="ARBA" id="ARBA00001968"/>
    </source>
</evidence>
<dbReference type="Proteomes" id="UP000469452">
    <property type="component" value="Unassembled WGS sequence"/>
</dbReference>
<comment type="cofactor">
    <cofactor evidence="1">
        <name>a divalent metal cation</name>
        <dbReference type="ChEBI" id="CHEBI:60240"/>
    </cofactor>
</comment>
<dbReference type="VEuPathDB" id="FungiDB:H257_14252"/>
<keyword evidence="5" id="KW-0479">Metal-binding</keyword>
<dbReference type="GO" id="GO:0005634">
    <property type="term" value="C:nucleus"/>
    <property type="evidence" value="ECO:0007669"/>
    <property type="project" value="UniProtKB-SubCell"/>
</dbReference>
<dbReference type="VEuPathDB" id="FungiDB:H257_07304"/>
<comment type="caution">
    <text evidence="9">The sequence shown here is derived from an EMBL/GenBank/DDBJ whole genome shotgun (WGS) entry which is preliminary data.</text>
</comment>
<dbReference type="PANTHER" id="PTHR22930">
    <property type="match status" value="1"/>
</dbReference>
<evidence type="ECO:0000259" key="8">
    <source>
        <dbReference type="Pfam" id="PF13359"/>
    </source>
</evidence>
<dbReference type="GO" id="GO:0004518">
    <property type="term" value="F:nuclease activity"/>
    <property type="evidence" value="ECO:0007669"/>
    <property type="project" value="UniProtKB-KW"/>
</dbReference>
<dbReference type="AlphaFoldDB" id="A0A6A4YUY8"/>
<accession>A0A6A4YUY8</accession>
<name>A0A6A4YUY8_APHAT</name>
<evidence type="ECO:0000256" key="4">
    <source>
        <dbReference type="ARBA" id="ARBA00022722"/>
    </source>
</evidence>
<evidence type="ECO:0000256" key="6">
    <source>
        <dbReference type="ARBA" id="ARBA00022801"/>
    </source>
</evidence>
<evidence type="ECO:0000256" key="2">
    <source>
        <dbReference type="ARBA" id="ARBA00004123"/>
    </source>
</evidence>
<dbReference type="GO" id="GO:0016787">
    <property type="term" value="F:hydrolase activity"/>
    <property type="evidence" value="ECO:0007669"/>
    <property type="project" value="UniProtKB-KW"/>
</dbReference>
<evidence type="ECO:0000313" key="9">
    <source>
        <dbReference type="EMBL" id="KAF0702182.1"/>
    </source>
</evidence>
<evidence type="ECO:0000256" key="5">
    <source>
        <dbReference type="ARBA" id="ARBA00022723"/>
    </source>
</evidence>
<dbReference type="Pfam" id="PF13359">
    <property type="entry name" value="DDE_Tnp_4"/>
    <property type="match status" value="1"/>
</dbReference>
<dbReference type="EMBL" id="VJMI01021258">
    <property type="protein sequence ID" value="KAF0702182.1"/>
    <property type="molecule type" value="Genomic_DNA"/>
</dbReference>
<comment type="similarity">
    <text evidence="3">Belongs to the HARBI1 family.</text>
</comment>
<organism evidence="9 10">
    <name type="scientific">Aphanomyces astaci</name>
    <name type="common">Crayfish plague agent</name>
    <dbReference type="NCBI Taxonomy" id="112090"/>
    <lineage>
        <taxon>Eukaryota</taxon>
        <taxon>Sar</taxon>
        <taxon>Stramenopiles</taxon>
        <taxon>Oomycota</taxon>
        <taxon>Saprolegniomycetes</taxon>
        <taxon>Saprolegniales</taxon>
        <taxon>Verrucalvaceae</taxon>
        <taxon>Aphanomyces</taxon>
    </lineage>
</organism>
<keyword evidence="4" id="KW-0540">Nuclease</keyword>
<evidence type="ECO:0000256" key="3">
    <source>
        <dbReference type="ARBA" id="ARBA00006958"/>
    </source>
</evidence>
<comment type="subcellular location">
    <subcellularLocation>
        <location evidence="2">Nucleus</location>
    </subcellularLocation>
</comment>
<evidence type="ECO:0000256" key="7">
    <source>
        <dbReference type="ARBA" id="ARBA00023242"/>
    </source>
</evidence>
<dbReference type="InterPro" id="IPR045249">
    <property type="entry name" value="HARBI1-like"/>
</dbReference>
<proteinExistence type="inferred from homology"/>
<evidence type="ECO:0000313" key="10">
    <source>
        <dbReference type="Proteomes" id="UP000469452"/>
    </source>
</evidence>
<gene>
    <name evidence="9" type="ORF">AaE_016077</name>
</gene>
<dbReference type="InterPro" id="IPR027806">
    <property type="entry name" value="HARBI1_dom"/>
</dbReference>
<keyword evidence="6" id="KW-0378">Hydrolase</keyword>
<feature type="domain" description="DDE Tnp4" evidence="8">
    <location>
        <begin position="193"/>
        <end position="349"/>
    </location>
</feature>
<keyword evidence="7" id="KW-0539">Nucleus</keyword>
<dbReference type="GO" id="GO:0046872">
    <property type="term" value="F:metal ion binding"/>
    <property type="evidence" value="ECO:0007669"/>
    <property type="project" value="UniProtKB-KW"/>
</dbReference>
<protein>
    <recommendedName>
        <fullName evidence="8">DDE Tnp4 domain-containing protein</fullName>
    </recommendedName>
</protein>